<evidence type="ECO:0000313" key="4">
    <source>
        <dbReference type="Proteomes" id="UP000050863"/>
    </source>
</evidence>
<proteinExistence type="predicted"/>
<comment type="caution">
    <text evidence="3">The sequence shown here is derived from an EMBL/GenBank/DDBJ whole genome shotgun (WGS) entry which is preliminary data.</text>
</comment>
<dbReference type="EMBL" id="LLXZ01000022">
    <property type="protein sequence ID" value="KRR13754.1"/>
    <property type="molecule type" value="Genomic_DNA"/>
</dbReference>
<sequence length="546" mass="59536">MDRSFERLNLDHLKKQAKQLIRLYRSRDPAAMARLRSALPAASGRSDEDMASLELRLHDAQSCIAREHGFVSWTELKQYVEVQMAVRDKRDARILHWAQLIYSGDVSGTVNRANPRVALRILADDPGLIAGDPWLACAIGDEGALRRATEADPAWLNRAGGPLRLPPLLAVAHSSLLRVDEFRQRLHASARLLIADGADVNQHIFSRWPPGSLAEPDQSCPLSTLYGAAGSNHDPALTKLLLDAGANPNDGESLYHSLEHPACTRLLLEHGARIAGSNAIYRSIDLEDDTALKLLLQHGGDPNEPAGNPPLTEWGSPLAWAIYRRRPRHVMALLEAGADPSRPTRDDISPYRLALRFGLSDAAALLRGPAGEPDISDEERFVAACARGDAAEARAIRAQRPDLPASLSSAQLRLLPDMAAAGADEIVRVMVERGWPIAVRGGDWDASALNHAVFRGNAALTRFLLEHGAEWTERHGFGDNACGSLSWASLNEPVEGGDWVGCARALRDHGMPGATEIPDDPKWVMVAGIRKRFSDEVTEELLGREA</sequence>
<dbReference type="InterPro" id="IPR050745">
    <property type="entry name" value="Multifunctional_regulatory"/>
</dbReference>
<dbReference type="AlphaFoldDB" id="A0A0R3M0Y1"/>
<evidence type="ECO:0000256" key="1">
    <source>
        <dbReference type="ARBA" id="ARBA00022737"/>
    </source>
</evidence>
<keyword evidence="4" id="KW-1185">Reference proteome</keyword>
<organism evidence="3 4">
    <name type="scientific">Bradyrhizobium jicamae</name>
    <dbReference type="NCBI Taxonomy" id="280332"/>
    <lineage>
        <taxon>Bacteria</taxon>
        <taxon>Pseudomonadati</taxon>
        <taxon>Pseudomonadota</taxon>
        <taxon>Alphaproteobacteria</taxon>
        <taxon>Hyphomicrobiales</taxon>
        <taxon>Nitrobacteraceae</taxon>
        <taxon>Bradyrhizobium</taxon>
    </lineage>
</organism>
<keyword evidence="1" id="KW-0677">Repeat</keyword>
<name>A0A0R3M0Y1_9BRAD</name>
<dbReference type="SMART" id="SM00248">
    <property type="entry name" value="ANK"/>
    <property type="match status" value="4"/>
</dbReference>
<dbReference type="InterPro" id="IPR036770">
    <property type="entry name" value="Ankyrin_rpt-contain_sf"/>
</dbReference>
<dbReference type="OrthoDB" id="928522at2"/>
<dbReference type="SUPFAM" id="SSF48403">
    <property type="entry name" value="Ankyrin repeat"/>
    <property type="match status" value="2"/>
</dbReference>
<dbReference type="PANTHER" id="PTHR24189:SF50">
    <property type="entry name" value="ANKYRIN REPEAT AND SOCS BOX PROTEIN 2"/>
    <property type="match status" value="1"/>
</dbReference>
<keyword evidence="2" id="KW-0040">ANK repeat</keyword>
<dbReference type="Gene3D" id="1.25.40.20">
    <property type="entry name" value="Ankyrin repeat-containing domain"/>
    <property type="match status" value="2"/>
</dbReference>
<protein>
    <recommendedName>
        <fullName evidence="5">Ankyrin</fullName>
    </recommendedName>
</protein>
<dbReference type="PANTHER" id="PTHR24189">
    <property type="entry name" value="MYOTROPHIN"/>
    <property type="match status" value="1"/>
</dbReference>
<evidence type="ECO:0008006" key="5">
    <source>
        <dbReference type="Google" id="ProtNLM"/>
    </source>
</evidence>
<accession>A0A0R3M0Y1</accession>
<gene>
    <name evidence="3" type="ORF">CQ12_17880</name>
</gene>
<dbReference type="RefSeq" id="WP_057834124.1">
    <property type="nucleotide sequence ID" value="NZ_LLXZ01000022.1"/>
</dbReference>
<evidence type="ECO:0000256" key="2">
    <source>
        <dbReference type="ARBA" id="ARBA00023043"/>
    </source>
</evidence>
<evidence type="ECO:0000313" key="3">
    <source>
        <dbReference type="EMBL" id="KRR13754.1"/>
    </source>
</evidence>
<reference evidence="3 4" key="1">
    <citation type="submission" date="2014-03" db="EMBL/GenBank/DDBJ databases">
        <title>Bradyrhizobium valentinum sp. nov., isolated from effective nodules of Lupinus mariae-josephae, a lupine endemic of basic-lime soils in Eastern Spain.</title>
        <authorList>
            <person name="Duran D."/>
            <person name="Rey L."/>
            <person name="Navarro A."/>
            <person name="Busquets A."/>
            <person name="Imperial J."/>
            <person name="Ruiz-Argueso T."/>
        </authorList>
    </citation>
    <scope>NUCLEOTIDE SEQUENCE [LARGE SCALE GENOMIC DNA]</scope>
    <source>
        <strain evidence="3 4">PAC68</strain>
    </source>
</reference>
<dbReference type="STRING" id="280332.CQ12_17880"/>
<dbReference type="Proteomes" id="UP000050863">
    <property type="component" value="Unassembled WGS sequence"/>
</dbReference>
<dbReference type="InterPro" id="IPR002110">
    <property type="entry name" value="Ankyrin_rpt"/>
</dbReference>